<feature type="region of interest" description="Disordered" evidence="1">
    <location>
        <begin position="871"/>
        <end position="1001"/>
    </location>
</feature>
<feature type="region of interest" description="Disordered" evidence="1">
    <location>
        <begin position="84"/>
        <end position="128"/>
    </location>
</feature>
<feature type="compositionally biased region" description="Low complexity" evidence="1">
    <location>
        <begin position="355"/>
        <end position="378"/>
    </location>
</feature>
<feature type="region of interest" description="Disordered" evidence="1">
    <location>
        <begin position="1"/>
        <end position="33"/>
    </location>
</feature>
<feature type="compositionally biased region" description="Pro residues" evidence="1">
    <location>
        <begin position="844"/>
        <end position="855"/>
    </location>
</feature>
<feature type="compositionally biased region" description="Acidic residues" evidence="1">
    <location>
        <begin position="615"/>
        <end position="628"/>
    </location>
</feature>
<gene>
    <name evidence="2" type="ORF">SISSUDRAFT_1042473</name>
</gene>
<evidence type="ECO:0000313" key="3">
    <source>
        <dbReference type="Proteomes" id="UP000076798"/>
    </source>
</evidence>
<feature type="compositionally biased region" description="Basic residues" evidence="1">
    <location>
        <begin position="384"/>
        <end position="394"/>
    </location>
</feature>
<proteinExistence type="predicted"/>
<feature type="compositionally biased region" description="Low complexity" evidence="1">
    <location>
        <begin position="665"/>
        <end position="693"/>
    </location>
</feature>
<feature type="compositionally biased region" description="Polar residues" evidence="1">
    <location>
        <begin position="282"/>
        <end position="301"/>
    </location>
</feature>
<feature type="compositionally biased region" description="Basic and acidic residues" evidence="1">
    <location>
        <begin position="248"/>
        <end position="261"/>
    </location>
</feature>
<feature type="compositionally biased region" description="Basic residues" evidence="1">
    <location>
        <begin position="916"/>
        <end position="926"/>
    </location>
</feature>
<dbReference type="EMBL" id="KV428019">
    <property type="protein sequence ID" value="KZT41687.1"/>
    <property type="molecule type" value="Genomic_DNA"/>
</dbReference>
<accession>A0A166GHL8</accession>
<organism evidence="2 3">
    <name type="scientific">Sistotremastrum suecicum HHB10207 ss-3</name>
    <dbReference type="NCBI Taxonomy" id="1314776"/>
    <lineage>
        <taxon>Eukaryota</taxon>
        <taxon>Fungi</taxon>
        <taxon>Dikarya</taxon>
        <taxon>Basidiomycota</taxon>
        <taxon>Agaricomycotina</taxon>
        <taxon>Agaricomycetes</taxon>
        <taxon>Sistotremastrales</taxon>
        <taxon>Sistotremastraceae</taxon>
        <taxon>Sistotremastrum</taxon>
    </lineage>
</organism>
<evidence type="ECO:0000256" key="1">
    <source>
        <dbReference type="SAM" id="MobiDB-lite"/>
    </source>
</evidence>
<protein>
    <submittedName>
        <fullName evidence="2">Uncharacterized protein</fullName>
    </submittedName>
</protein>
<dbReference type="STRING" id="1314776.A0A166GHL8"/>
<evidence type="ECO:0000313" key="2">
    <source>
        <dbReference type="EMBL" id="KZT41687.1"/>
    </source>
</evidence>
<feature type="compositionally biased region" description="Basic residues" evidence="1">
    <location>
        <begin position="987"/>
        <end position="1001"/>
    </location>
</feature>
<feature type="compositionally biased region" description="Pro residues" evidence="1">
    <location>
        <begin position="17"/>
        <end position="27"/>
    </location>
</feature>
<feature type="compositionally biased region" description="Basic and acidic residues" evidence="1">
    <location>
        <begin position="874"/>
        <end position="899"/>
    </location>
</feature>
<dbReference type="AlphaFoldDB" id="A0A166GHL8"/>
<reference evidence="2 3" key="1">
    <citation type="journal article" date="2016" name="Mol. Biol. Evol.">
        <title>Comparative Genomics of Early-Diverging Mushroom-Forming Fungi Provides Insights into the Origins of Lignocellulose Decay Capabilities.</title>
        <authorList>
            <person name="Nagy L.G."/>
            <person name="Riley R."/>
            <person name="Tritt A."/>
            <person name="Adam C."/>
            <person name="Daum C."/>
            <person name="Floudas D."/>
            <person name="Sun H."/>
            <person name="Yadav J.S."/>
            <person name="Pangilinan J."/>
            <person name="Larsson K.H."/>
            <person name="Matsuura K."/>
            <person name="Barry K."/>
            <person name="Labutti K."/>
            <person name="Kuo R."/>
            <person name="Ohm R.A."/>
            <person name="Bhattacharya S.S."/>
            <person name="Shirouzu T."/>
            <person name="Yoshinaga Y."/>
            <person name="Martin F.M."/>
            <person name="Grigoriev I.V."/>
            <person name="Hibbett D.S."/>
        </authorList>
    </citation>
    <scope>NUCLEOTIDE SEQUENCE [LARGE SCALE GENOMIC DNA]</scope>
    <source>
        <strain evidence="2 3">HHB10207 ss-3</strain>
    </source>
</reference>
<feature type="region of interest" description="Disordered" evidence="1">
    <location>
        <begin position="659"/>
        <end position="693"/>
    </location>
</feature>
<dbReference type="Proteomes" id="UP000076798">
    <property type="component" value="Unassembled WGS sequence"/>
</dbReference>
<feature type="region of interest" description="Disordered" evidence="1">
    <location>
        <begin position="345"/>
        <end position="394"/>
    </location>
</feature>
<feature type="compositionally biased region" description="Basic and acidic residues" evidence="1">
    <location>
        <begin position="790"/>
        <end position="811"/>
    </location>
</feature>
<name>A0A166GHL8_9AGAM</name>
<feature type="compositionally biased region" description="Low complexity" evidence="1">
    <location>
        <begin position="309"/>
        <end position="326"/>
    </location>
</feature>
<dbReference type="OrthoDB" id="3204217at2759"/>
<feature type="compositionally biased region" description="Polar residues" evidence="1">
    <location>
        <begin position="94"/>
        <end position="103"/>
    </location>
</feature>
<feature type="compositionally biased region" description="Polar residues" evidence="1">
    <location>
        <begin position="234"/>
        <end position="243"/>
    </location>
</feature>
<feature type="compositionally biased region" description="Basic and acidic residues" evidence="1">
    <location>
        <begin position="822"/>
        <end position="839"/>
    </location>
</feature>
<sequence>MKRRAESRGESKRPRTLPLPPPNPSPEDNPFTLSSFSSLVQLSTHAQSLASSSSLPRINKSIPLLRAVLAECSSILSTHPDPSVLFAPPRSPPASIQSPTSLTPPDERLLRDWGPNPPHPPHSNSKSVEYQPNAFHSLYASSLFYYGYILHHHPSLFEDMEDEEHSAKEYLEAALHVFQASDSIQSSSSYSHSHSSYPSSSSHSYSGEDWQTTINWGRTIVALTLLNPRLCNVTTEDANSTPTPRVHSPNEREGQEQERLGADGGGGLFPPRPHSHLDPAPSSVTSPSPMSNPKIITSDSVIGTGTGTTGTTNTSTSAGTNTGTDVDMNVDVNIVNMDMDIDQAERSLPTPSPLPRLSSLPLSSTSTSGQGTSTQSLPELPTLRRLKSKSKRVKAKEIPLPHSLPIILPLPESSLPPLPLPLPLPSTTSPFAYTPTPTSSSFSSSFTFPPSSNTQDVLTIQPTFNPLAPRDDGTVGGGEWREADGREVEQIPSESHTLLSLATDTLTRGIFHLPSSSSPSPSLRLRRWRVLERVARDVGGVASNLRGDAREERKGRAEWAAWAAGVLEMVKSEIESAPPLPPQDPTPTPGSDTTMIKREEEEDISMEEHQHEREGEQDDEEDDKEEDYQTSLESLKDRIEQTYTHCCLVIASASHAEATLDNRGSPSSPRTTSSHPLSAQATAATTATSSPSLLPSLSNLPSLTASGFQLLPTSSMSASLYRSFSSGSDLPLYTSSGGASSSAGAAGIEAREGLGVGLGVDAGEAYEGRRRSIVSIADLPPLDQTDAPDTEERKGDEAGRDFRMDHPRKGEGGPISPHSRGRREGREGRTQGREGRLRVESYLPSPPSSSTPPSVPISLALDAEADVSAATAIDKGEEVRFPTAEEIKESVDREDEKSLDAGSKAGGKKTPSPKLAKGRQTRKRKRSSIDTAIAPLTTMTAGDATPLNTVATTQAGDGGKDGDGVGTGNAKGNESGSRNANGSTRVLRPRTRDRKRSKQAL</sequence>
<feature type="region of interest" description="Disordered" evidence="1">
    <location>
        <begin position="234"/>
        <end position="326"/>
    </location>
</feature>
<feature type="compositionally biased region" description="Basic and acidic residues" evidence="1">
    <location>
        <begin position="1"/>
        <end position="13"/>
    </location>
</feature>
<feature type="compositionally biased region" description="Polar residues" evidence="1">
    <location>
        <begin position="972"/>
        <end position="984"/>
    </location>
</feature>
<feature type="region of interest" description="Disordered" evidence="1">
    <location>
        <begin position="777"/>
        <end position="859"/>
    </location>
</feature>
<feature type="region of interest" description="Disordered" evidence="1">
    <location>
        <begin position="601"/>
        <end position="630"/>
    </location>
</feature>
<keyword evidence="3" id="KW-1185">Reference proteome</keyword>